<keyword evidence="2 5" id="KW-0732">Signal</keyword>
<dbReference type="Pfam" id="PF00263">
    <property type="entry name" value="Secretin"/>
    <property type="match status" value="1"/>
</dbReference>
<dbReference type="InterPro" id="IPR011514">
    <property type="entry name" value="Secretin_N_2"/>
</dbReference>
<feature type="domain" description="Type II/III secretion system secretin-like" evidence="6">
    <location>
        <begin position="387"/>
        <end position="556"/>
    </location>
</feature>
<keyword evidence="3" id="KW-0472">Membrane</keyword>
<dbReference type="EMBL" id="UGWP01000004">
    <property type="protein sequence ID" value="SUF55854.1"/>
    <property type="molecule type" value="Genomic_DNA"/>
</dbReference>
<evidence type="ECO:0000256" key="4">
    <source>
        <dbReference type="SAM" id="MobiDB-lite"/>
    </source>
</evidence>
<evidence type="ECO:0000256" key="5">
    <source>
        <dbReference type="SAM" id="SignalP"/>
    </source>
</evidence>
<evidence type="ECO:0000256" key="2">
    <source>
        <dbReference type="ARBA" id="ARBA00022729"/>
    </source>
</evidence>
<feature type="compositionally biased region" description="Low complexity" evidence="4">
    <location>
        <begin position="222"/>
        <end position="257"/>
    </location>
</feature>
<evidence type="ECO:0000313" key="8">
    <source>
        <dbReference type="EMBL" id="SUF55854.1"/>
    </source>
</evidence>
<organism evidence="8 9">
    <name type="scientific">Salmonella enterica</name>
    <name type="common">Salmonella choleraesuis</name>
    <dbReference type="NCBI Taxonomy" id="28901"/>
    <lineage>
        <taxon>Bacteria</taxon>
        <taxon>Pseudomonadati</taxon>
        <taxon>Pseudomonadota</taxon>
        <taxon>Gammaproteobacteria</taxon>
        <taxon>Enterobacterales</taxon>
        <taxon>Enterobacteriaceae</taxon>
        <taxon>Salmonella</taxon>
    </lineage>
</organism>
<dbReference type="PROSITE" id="PS51257">
    <property type="entry name" value="PROKAR_LIPOPROTEIN"/>
    <property type="match status" value="1"/>
</dbReference>
<dbReference type="GO" id="GO:0009306">
    <property type="term" value="P:protein secretion"/>
    <property type="evidence" value="ECO:0007669"/>
    <property type="project" value="InterPro"/>
</dbReference>
<reference evidence="8 9" key="1">
    <citation type="submission" date="2018-06" db="EMBL/GenBank/DDBJ databases">
        <authorList>
            <consortium name="Pathogen Informatics"/>
            <person name="Doyle S."/>
        </authorList>
    </citation>
    <scope>NUCLEOTIDE SEQUENCE [LARGE SCALE GENOMIC DNA]</scope>
    <source>
        <strain evidence="8 9">NCTC10252</strain>
    </source>
</reference>
<feature type="region of interest" description="Disordered" evidence="4">
    <location>
        <begin position="221"/>
        <end position="259"/>
    </location>
</feature>
<dbReference type="NCBIfam" id="TIGR02520">
    <property type="entry name" value="pilus_B_mal_scr"/>
    <property type="match status" value="1"/>
</dbReference>
<gene>
    <name evidence="8" type="primary">bfpB_2</name>
    <name evidence="8" type="ORF">NCTC10252_01065</name>
</gene>
<dbReference type="PANTHER" id="PTHR30332:SF24">
    <property type="entry name" value="SECRETIN GSPD-RELATED"/>
    <property type="match status" value="1"/>
</dbReference>
<feature type="domain" description="Secretin N-terminal" evidence="7">
    <location>
        <begin position="205"/>
        <end position="286"/>
    </location>
</feature>
<evidence type="ECO:0000256" key="3">
    <source>
        <dbReference type="ARBA" id="ARBA00023136"/>
    </source>
</evidence>
<feature type="chain" id="PRO_5017036720" evidence="5">
    <location>
        <begin position="26"/>
        <end position="560"/>
    </location>
</feature>
<keyword evidence="8" id="KW-0449">Lipoprotein</keyword>
<dbReference type="GO" id="GO:0019867">
    <property type="term" value="C:outer membrane"/>
    <property type="evidence" value="ECO:0007669"/>
    <property type="project" value="InterPro"/>
</dbReference>
<evidence type="ECO:0000259" key="7">
    <source>
        <dbReference type="Pfam" id="PF07655"/>
    </source>
</evidence>
<dbReference type="InterPro" id="IPR050810">
    <property type="entry name" value="Bact_Secretion_Sys_Channel"/>
</dbReference>
<protein>
    <submittedName>
        <fullName evidence="8">Lipoprotein</fullName>
    </submittedName>
</protein>
<proteinExistence type="predicted"/>
<dbReference type="Pfam" id="PF07655">
    <property type="entry name" value="Secretin_N_2"/>
    <property type="match status" value="1"/>
</dbReference>
<accession>A0A379QK22</accession>
<dbReference type="InterPro" id="IPR013359">
    <property type="entry name" value="Pilus_4B_PilN"/>
</dbReference>
<comment type="subcellular location">
    <subcellularLocation>
        <location evidence="1">Membrane</location>
    </subcellularLocation>
</comment>
<feature type="signal peptide" evidence="5">
    <location>
        <begin position="1"/>
        <end position="25"/>
    </location>
</feature>
<dbReference type="InterPro" id="IPR004846">
    <property type="entry name" value="T2SS/T3SS_dom"/>
</dbReference>
<name>A0A379QK22_SALER</name>
<sequence>MIKKRYIRRLRLAATAMAVMMSLSACTFQEMDKMSRSARASGEIARGHVNEQMRSSQGTLVWTDKPWVNLKPVPAVSNGMQKDHFPDCQITLGQDGLTLPEIGERITALCGIRVLFSPDALAIGQSGGTTRALSGPLPVPDDNGRIPLDQLGGVSGTAREASTPLVLNGLRWQGPLSGLLDMISARTGLTPRMDNGAILFSLLETRTFQFTFLNTNITSNASVTSGSTSSMGTSGGSSTSSVSGDSSSSQQTTVDQSRNVYDDMKKTLETMLTPQKGRFWLSASTGTLTVTDTPSVLNSIAAYVEQQNRQMNRQVRLNVQVLSVSTSRKEQLGLDWNIIYNSLRNAGASLNNVSGDIANATSASVSILDSATGGAAKFSGSSLLVKALSEQGDVSVVTSQGSVTTNLTPVPIQMADQTVYVAQSSTTTTTDVGATTSLTPGMMTTGFNMTLLPLIQDDGDVQLQVAFNLSDPPTIRNFTSKDGNSYIEMPYTKLRSLSQKTNLRAGQALVLTGFDQSNTRMTKNGTFTPGNFLLGGGRDGDDSRSTLVIIITPELMGNGG</sequence>
<dbReference type="AlphaFoldDB" id="A0A379QK22"/>
<dbReference type="PANTHER" id="PTHR30332">
    <property type="entry name" value="PROBABLE GENERAL SECRETION PATHWAY PROTEIN D"/>
    <property type="match status" value="1"/>
</dbReference>
<dbReference type="Proteomes" id="UP000254597">
    <property type="component" value="Unassembled WGS sequence"/>
</dbReference>
<evidence type="ECO:0000256" key="1">
    <source>
        <dbReference type="ARBA" id="ARBA00004370"/>
    </source>
</evidence>
<evidence type="ECO:0000313" key="9">
    <source>
        <dbReference type="Proteomes" id="UP000254597"/>
    </source>
</evidence>
<evidence type="ECO:0000259" key="6">
    <source>
        <dbReference type="Pfam" id="PF00263"/>
    </source>
</evidence>
<dbReference type="GO" id="GO:0009297">
    <property type="term" value="P:pilus assembly"/>
    <property type="evidence" value="ECO:0007669"/>
    <property type="project" value="InterPro"/>
</dbReference>